<dbReference type="PANTHER" id="PTHR13420:SF7">
    <property type="entry name" value="UPF0235 PROTEIN C15ORF40"/>
    <property type="match status" value="1"/>
</dbReference>
<evidence type="ECO:0000256" key="1">
    <source>
        <dbReference type="ARBA" id="ARBA00010364"/>
    </source>
</evidence>
<organism evidence="3 5">
    <name type="scientific">Bursaphelenchus xylophilus</name>
    <name type="common">Pinewood nematode worm</name>
    <name type="synonym">Aphelenchoides xylophilus</name>
    <dbReference type="NCBI Taxonomy" id="6326"/>
    <lineage>
        <taxon>Eukaryota</taxon>
        <taxon>Metazoa</taxon>
        <taxon>Ecdysozoa</taxon>
        <taxon>Nematoda</taxon>
        <taxon>Chromadorea</taxon>
        <taxon>Rhabditida</taxon>
        <taxon>Tylenchina</taxon>
        <taxon>Tylenchomorpha</taxon>
        <taxon>Aphelenchoidea</taxon>
        <taxon>Aphelenchoididae</taxon>
        <taxon>Bursaphelenchus</taxon>
    </lineage>
</organism>
<dbReference type="SMART" id="SM01152">
    <property type="entry name" value="DUF167"/>
    <property type="match status" value="1"/>
</dbReference>
<dbReference type="eggNOG" id="KOG3276">
    <property type="taxonomic scope" value="Eukaryota"/>
</dbReference>
<dbReference type="Proteomes" id="UP000095284">
    <property type="component" value="Unplaced"/>
</dbReference>
<proteinExistence type="inferred from homology"/>
<dbReference type="SMR" id="A0A1I7RPF2"/>
<reference evidence="5" key="1">
    <citation type="submission" date="2016-11" db="UniProtKB">
        <authorList>
            <consortium name="WormBaseParasite"/>
        </authorList>
    </citation>
    <scope>IDENTIFICATION</scope>
</reference>
<evidence type="ECO:0000313" key="3">
    <source>
        <dbReference type="Proteomes" id="UP000095284"/>
    </source>
</evidence>
<protein>
    <submittedName>
        <fullName evidence="2">(pine wood nematode) hypothetical protein</fullName>
    </submittedName>
</protein>
<dbReference type="OrthoDB" id="244097at2759"/>
<evidence type="ECO:0000313" key="4">
    <source>
        <dbReference type="Proteomes" id="UP000659654"/>
    </source>
</evidence>
<keyword evidence="4" id="KW-1185">Reference proteome</keyword>
<dbReference type="PANTHER" id="PTHR13420">
    <property type="entry name" value="UPF0235 PROTEIN C15ORF40"/>
    <property type="match status" value="1"/>
</dbReference>
<sequence>MSSKAGKKAKTGEKKEVIEDEAVSLTKEGDILLRVHAKPGAKLTLITDLSAEAIGVALAAPPRDGQANEELLRGMMEFLGLRKNEIEFQKGAKSRDKMLLITSKKYTVDEIKAKLKANIQ</sequence>
<dbReference type="EMBL" id="CAJFCV020000002">
    <property type="protein sequence ID" value="CAG9095926.1"/>
    <property type="molecule type" value="Genomic_DNA"/>
</dbReference>
<dbReference type="HAMAP" id="MF_00634">
    <property type="entry name" value="UPF0235"/>
    <property type="match status" value="1"/>
</dbReference>
<comment type="similarity">
    <text evidence="1">Belongs to the UPF0235 family.</text>
</comment>
<dbReference type="WBParaSite" id="BXY_0259300.1">
    <property type="protein sequence ID" value="BXY_0259300.1"/>
    <property type="gene ID" value="BXY_0259300"/>
</dbReference>
<dbReference type="Proteomes" id="UP000659654">
    <property type="component" value="Unassembled WGS sequence"/>
</dbReference>
<dbReference type="InterPro" id="IPR036591">
    <property type="entry name" value="YggU-like_sf"/>
</dbReference>
<dbReference type="SUPFAM" id="SSF69786">
    <property type="entry name" value="YggU-like"/>
    <property type="match status" value="1"/>
</dbReference>
<dbReference type="AlphaFoldDB" id="A0A1I7RPF2"/>
<accession>A0A1I7RPF2</accession>
<dbReference type="InterPro" id="IPR003746">
    <property type="entry name" value="DUF167"/>
</dbReference>
<evidence type="ECO:0000313" key="5">
    <source>
        <dbReference type="WBParaSite" id="BXY_0259300.1"/>
    </source>
</evidence>
<dbReference type="Proteomes" id="UP000582659">
    <property type="component" value="Unassembled WGS sequence"/>
</dbReference>
<dbReference type="NCBIfam" id="TIGR00251">
    <property type="entry name" value="DUF167 family protein"/>
    <property type="match status" value="1"/>
</dbReference>
<dbReference type="Pfam" id="PF02594">
    <property type="entry name" value="DUF167"/>
    <property type="match status" value="1"/>
</dbReference>
<dbReference type="GO" id="GO:0005737">
    <property type="term" value="C:cytoplasm"/>
    <property type="evidence" value="ECO:0007669"/>
    <property type="project" value="TreeGrafter"/>
</dbReference>
<evidence type="ECO:0000313" key="2">
    <source>
        <dbReference type="EMBL" id="CAD5214883.1"/>
    </source>
</evidence>
<gene>
    <name evidence="2" type="ORF">BXYJ_LOCUS3752</name>
</gene>
<dbReference type="EMBL" id="CAJFDI010000002">
    <property type="protein sequence ID" value="CAD5214883.1"/>
    <property type="molecule type" value="Genomic_DNA"/>
</dbReference>
<reference evidence="2" key="2">
    <citation type="submission" date="2020-09" db="EMBL/GenBank/DDBJ databases">
        <authorList>
            <person name="Kikuchi T."/>
        </authorList>
    </citation>
    <scope>NUCLEOTIDE SEQUENCE</scope>
    <source>
        <strain evidence="2">Ka4C1</strain>
    </source>
</reference>
<dbReference type="Gene3D" id="3.30.1200.10">
    <property type="entry name" value="YggU-like"/>
    <property type="match status" value="1"/>
</dbReference>
<name>A0A1I7RPF2_BURXY</name>